<dbReference type="InterPro" id="IPR033704">
    <property type="entry name" value="dUTPase_trimeric"/>
</dbReference>
<evidence type="ECO:0000256" key="3">
    <source>
        <dbReference type="ARBA" id="ARBA00023080"/>
    </source>
</evidence>
<dbReference type="PANTHER" id="PTHR42680:SF3">
    <property type="entry name" value="DCTP DEAMINASE"/>
    <property type="match status" value="1"/>
</dbReference>
<dbReference type="UniPathway" id="UPA00610">
    <property type="reaction ID" value="UER00667"/>
</dbReference>
<dbReference type="NCBIfam" id="TIGR02274">
    <property type="entry name" value="dCTP_deam"/>
    <property type="match status" value="1"/>
</dbReference>
<comment type="pathway">
    <text evidence="4">Pyrimidine metabolism; dUMP biosynthesis; dUMP from dCTP: step 1/1.</text>
</comment>
<feature type="binding site" evidence="4">
    <location>
        <position position="147"/>
    </location>
    <ligand>
        <name>dCTP</name>
        <dbReference type="ChEBI" id="CHEBI:61481"/>
    </ligand>
</feature>
<dbReference type="GO" id="GO:0006229">
    <property type="term" value="P:dUTP biosynthetic process"/>
    <property type="evidence" value="ECO:0007669"/>
    <property type="project" value="InterPro"/>
</dbReference>
<dbReference type="CDD" id="cd07557">
    <property type="entry name" value="trimeric_dUTPase"/>
    <property type="match status" value="1"/>
</dbReference>
<proteinExistence type="inferred from homology"/>
<name>A0A1F8AUT4_9BACT</name>
<dbReference type="EMBL" id="MGGW01000002">
    <property type="protein sequence ID" value="OGM55523.1"/>
    <property type="molecule type" value="Genomic_DNA"/>
</dbReference>
<evidence type="ECO:0000256" key="4">
    <source>
        <dbReference type="HAMAP-Rule" id="MF_00146"/>
    </source>
</evidence>
<dbReference type="GO" id="GO:0015949">
    <property type="term" value="P:nucleobase-containing small molecule interconversion"/>
    <property type="evidence" value="ECO:0007669"/>
    <property type="project" value="TreeGrafter"/>
</dbReference>
<evidence type="ECO:0000313" key="5">
    <source>
        <dbReference type="EMBL" id="OGM55523.1"/>
    </source>
</evidence>
<comment type="similarity">
    <text evidence="4">Belongs to the dCTP deaminase family.</text>
</comment>
<feature type="binding site" evidence="4">
    <location>
        <position position="173"/>
    </location>
    <ligand>
        <name>dCTP</name>
        <dbReference type="ChEBI" id="CHEBI:61481"/>
    </ligand>
</feature>
<keyword evidence="3 4" id="KW-0546">Nucleotide metabolism</keyword>
<organism evidence="5 6">
    <name type="scientific">Candidatus Woesebacteria bacterium RIFCSPHIGHO2_12_FULL_41_24</name>
    <dbReference type="NCBI Taxonomy" id="1802510"/>
    <lineage>
        <taxon>Bacteria</taxon>
        <taxon>Candidatus Woeseibacteriota</taxon>
    </lineage>
</organism>
<gene>
    <name evidence="4" type="primary">dcd</name>
    <name evidence="5" type="ORF">A3E44_01210</name>
</gene>
<dbReference type="FunFam" id="2.70.40.10:FF:000005">
    <property type="entry name" value="dCTP deaminase, dUMP-forming"/>
    <property type="match status" value="1"/>
</dbReference>
<keyword evidence="1 4" id="KW-0547">Nucleotide-binding</keyword>
<feature type="binding site" evidence="4">
    <location>
        <position position="161"/>
    </location>
    <ligand>
        <name>dCTP</name>
        <dbReference type="ChEBI" id="CHEBI:61481"/>
    </ligand>
</feature>
<dbReference type="InterPro" id="IPR036157">
    <property type="entry name" value="dUTPase-like_sf"/>
</dbReference>
<sequence>MILSDRDILKRLEKDDLVIEPLDINCIQPSTVDFHLDRQISVFSNWRVGIIDLAKRLNVAEIVDIGRSGSFIIHPSEFILGSTIEKVKIPSDIAAKVEGKSSLGRLGLMIHATAGYIDPGFRGNITLEISNISRIPIKLYAGMRVCQVAFILMTSSPINLYGSKKLGSKYQGQKGPTASKVWKEFKK</sequence>
<accession>A0A1F8AUT4</accession>
<dbReference type="Pfam" id="PF22769">
    <property type="entry name" value="DCD"/>
    <property type="match status" value="1"/>
</dbReference>
<feature type="binding site" evidence="4">
    <location>
        <position position="118"/>
    </location>
    <ligand>
        <name>dCTP</name>
        <dbReference type="ChEBI" id="CHEBI:61481"/>
    </ligand>
</feature>
<dbReference type="Proteomes" id="UP000178603">
    <property type="component" value="Unassembled WGS sequence"/>
</dbReference>
<dbReference type="PANTHER" id="PTHR42680">
    <property type="entry name" value="DCTP DEAMINASE"/>
    <property type="match status" value="1"/>
</dbReference>
<dbReference type="GO" id="GO:0006226">
    <property type="term" value="P:dUMP biosynthetic process"/>
    <property type="evidence" value="ECO:0007669"/>
    <property type="project" value="UniProtKB-UniRule"/>
</dbReference>
<comment type="catalytic activity">
    <reaction evidence="4">
        <text>dCTP + 2 H2O = dUMP + NH4(+) + diphosphate</text>
        <dbReference type="Rhea" id="RHEA:19205"/>
        <dbReference type="ChEBI" id="CHEBI:15377"/>
        <dbReference type="ChEBI" id="CHEBI:28938"/>
        <dbReference type="ChEBI" id="CHEBI:33019"/>
        <dbReference type="ChEBI" id="CHEBI:61481"/>
        <dbReference type="ChEBI" id="CHEBI:246422"/>
        <dbReference type="EC" id="3.5.4.30"/>
    </reaction>
</comment>
<dbReference type="SUPFAM" id="SSF51283">
    <property type="entry name" value="dUTPase-like"/>
    <property type="match status" value="1"/>
</dbReference>
<evidence type="ECO:0000256" key="2">
    <source>
        <dbReference type="ARBA" id="ARBA00022801"/>
    </source>
</evidence>
<evidence type="ECO:0000256" key="1">
    <source>
        <dbReference type="ARBA" id="ARBA00022741"/>
    </source>
</evidence>
<comment type="caution">
    <text evidence="5">The sequence shown here is derived from an EMBL/GenBank/DDBJ whole genome shotgun (WGS) entry which is preliminary data.</text>
</comment>
<feature type="binding site" evidence="4">
    <location>
        <begin position="100"/>
        <end position="105"/>
    </location>
    <ligand>
        <name>dCTP</name>
        <dbReference type="ChEBI" id="CHEBI:61481"/>
    </ligand>
</feature>
<dbReference type="GO" id="GO:0008829">
    <property type="term" value="F:dCTP deaminase activity"/>
    <property type="evidence" value="ECO:0007669"/>
    <property type="project" value="InterPro"/>
</dbReference>
<dbReference type="AlphaFoldDB" id="A0A1F8AUT4"/>
<dbReference type="GO" id="GO:0033973">
    <property type="term" value="F:dCTP deaminase (dUMP-forming) activity"/>
    <property type="evidence" value="ECO:0007669"/>
    <property type="project" value="UniProtKB-UniRule"/>
</dbReference>
<feature type="active site" description="Proton donor/acceptor" evidence="4">
    <location>
        <position position="128"/>
    </location>
</feature>
<evidence type="ECO:0000313" key="6">
    <source>
        <dbReference type="Proteomes" id="UP000178603"/>
    </source>
</evidence>
<feature type="binding site" evidence="4">
    <location>
        <position position="169"/>
    </location>
    <ligand>
        <name>dCTP</name>
        <dbReference type="ChEBI" id="CHEBI:61481"/>
    </ligand>
</feature>
<dbReference type="GO" id="GO:0000166">
    <property type="term" value="F:nucleotide binding"/>
    <property type="evidence" value="ECO:0007669"/>
    <property type="project" value="UniProtKB-KW"/>
</dbReference>
<comment type="function">
    <text evidence="4">Bifunctional enzyme that catalyzes both the deamination of dCTP to dUTP and the hydrolysis of dUTP to dUMP without releasing the toxic dUTP intermediate.</text>
</comment>
<dbReference type="Gene3D" id="2.70.40.10">
    <property type="match status" value="1"/>
</dbReference>
<comment type="subunit">
    <text evidence="4">Homotrimer.</text>
</comment>
<feature type="site" description="Important for bifunctional activity" evidence="4">
    <location>
        <begin position="115"/>
        <end position="116"/>
    </location>
</feature>
<protein>
    <recommendedName>
        <fullName evidence="4">dCTP deaminase, dUMP-forming</fullName>
        <ecNumber evidence="4">3.5.4.30</ecNumber>
    </recommendedName>
    <alternativeName>
        <fullName evidence="4">Bifunctional dCTP deaminase:dUTPase</fullName>
    </alternativeName>
    <alternativeName>
        <fullName evidence="4">DCD-DUT</fullName>
    </alternativeName>
</protein>
<reference evidence="5 6" key="1">
    <citation type="journal article" date="2016" name="Nat. Commun.">
        <title>Thousands of microbial genomes shed light on interconnected biogeochemical processes in an aquifer system.</title>
        <authorList>
            <person name="Anantharaman K."/>
            <person name="Brown C.T."/>
            <person name="Hug L.A."/>
            <person name="Sharon I."/>
            <person name="Castelle C.J."/>
            <person name="Probst A.J."/>
            <person name="Thomas B.C."/>
            <person name="Singh A."/>
            <person name="Wilkins M.J."/>
            <person name="Karaoz U."/>
            <person name="Brodie E.L."/>
            <person name="Williams K.H."/>
            <person name="Hubbard S.S."/>
            <person name="Banfield J.F."/>
        </authorList>
    </citation>
    <scope>NUCLEOTIDE SEQUENCE [LARGE SCALE GENOMIC DNA]</scope>
</reference>
<keyword evidence="2 4" id="KW-0378">Hydrolase</keyword>
<dbReference type="HAMAP" id="MF_00146">
    <property type="entry name" value="dCTP_deaminase"/>
    <property type="match status" value="1"/>
</dbReference>
<feature type="binding site" evidence="4">
    <location>
        <begin position="126"/>
        <end position="128"/>
    </location>
    <ligand>
        <name>dCTP</name>
        <dbReference type="ChEBI" id="CHEBI:61481"/>
    </ligand>
</feature>
<dbReference type="InterPro" id="IPR011962">
    <property type="entry name" value="dCTP_deaminase"/>
</dbReference>
<dbReference type="EC" id="3.5.4.30" evidence="4"/>